<dbReference type="Proteomes" id="UP000606786">
    <property type="component" value="Unassembled WGS sequence"/>
</dbReference>
<evidence type="ECO:0000313" key="1">
    <source>
        <dbReference type="EMBL" id="CAD6993665.1"/>
    </source>
</evidence>
<feature type="non-terminal residue" evidence="1">
    <location>
        <position position="1"/>
    </location>
</feature>
<dbReference type="EMBL" id="CAJHJT010000001">
    <property type="protein sequence ID" value="CAD6993665.1"/>
    <property type="molecule type" value="Genomic_DNA"/>
</dbReference>
<keyword evidence="2" id="KW-1185">Reference proteome</keyword>
<comment type="caution">
    <text evidence="1">The sequence shown here is derived from an EMBL/GenBank/DDBJ whole genome shotgun (WGS) entry which is preliminary data.</text>
</comment>
<proteinExistence type="predicted"/>
<dbReference type="AlphaFoldDB" id="A0A811U8L8"/>
<evidence type="ECO:0000313" key="2">
    <source>
        <dbReference type="Proteomes" id="UP000606786"/>
    </source>
</evidence>
<organism evidence="1 2">
    <name type="scientific">Ceratitis capitata</name>
    <name type="common">Mediterranean fruit fly</name>
    <name type="synonym">Tephritis capitata</name>
    <dbReference type="NCBI Taxonomy" id="7213"/>
    <lineage>
        <taxon>Eukaryota</taxon>
        <taxon>Metazoa</taxon>
        <taxon>Ecdysozoa</taxon>
        <taxon>Arthropoda</taxon>
        <taxon>Hexapoda</taxon>
        <taxon>Insecta</taxon>
        <taxon>Pterygota</taxon>
        <taxon>Neoptera</taxon>
        <taxon>Endopterygota</taxon>
        <taxon>Diptera</taxon>
        <taxon>Brachycera</taxon>
        <taxon>Muscomorpha</taxon>
        <taxon>Tephritoidea</taxon>
        <taxon>Tephritidae</taxon>
        <taxon>Ceratitis</taxon>
        <taxon>Ceratitis</taxon>
    </lineage>
</organism>
<protein>
    <submittedName>
        <fullName evidence="1">(Mediterranean fruit fly) hypothetical protein</fullName>
    </submittedName>
</protein>
<gene>
    <name evidence="1" type="ORF">CCAP1982_LOCUS2471</name>
</gene>
<reference evidence="1" key="1">
    <citation type="submission" date="2020-11" db="EMBL/GenBank/DDBJ databases">
        <authorList>
            <person name="Whitehead M."/>
        </authorList>
    </citation>
    <scope>NUCLEOTIDE SEQUENCE</scope>
    <source>
        <strain evidence="1">EGII</strain>
    </source>
</reference>
<sequence length="64" mass="7372">FLRFLATFLAFGTTVRRLSELDELKKLAGIDNAPKFSDKIIQKMHSHVRITYRESGDLQCALIF</sequence>
<accession>A0A811U8L8</accession>
<name>A0A811U8L8_CERCA</name>